<keyword evidence="4" id="KW-1185">Reference proteome</keyword>
<dbReference type="PROSITE" id="PS00921">
    <property type="entry name" value="NITRIL_CHT_2"/>
    <property type="match status" value="1"/>
</dbReference>
<dbReference type="CDD" id="cd07564">
    <property type="entry name" value="nitrilases_CHs"/>
    <property type="match status" value="1"/>
</dbReference>
<feature type="domain" description="CN hydrolase" evidence="2">
    <location>
        <begin position="2"/>
        <end position="275"/>
    </location>
</feature>
<protein>
    <submittedName>
        <fullName evidence="3">NIT1</fullName>
    </submittedName>
</protein>
<proteinExistence type="inferred from homology"/>
<gene>
    <name evidence="3" type="ORF">I9W82_004074</name>
</gene>
<dbReference type="Pfam" id="PF00795">
    <property type="entry name" value="CN_hydrolase"/>
    <property type="match status" value="1"/>
</dbReference>
<dbReference type="EMBL" id="JAEOAQ010000005">
    <property type="protein sequence ID" value="KAG5418546.1"/>
    <property type="molecule type" value="Genomic_DNA"/>
</dbReference>
<dbReference type="AlphaFoldDB" id="A0A8H7ZGR2"/>
<name>A0A8H7ZGR2_9ASCO</name>
<dbReference type="GO" id="GO:0000257">
    <property type="term" value="F:nitrilase activity"/>
    <property type="evidence" value="ECO:0007669"/>
    <property type="project" value="UniProtKB-ARBA"/>
</dbReference>
<evidence type="ECO:0000313" key="4">
    <source>
        <dbReference type="Proteomes" id="UP000669133"/>
    </source>
</evidence>
<dbReference type="OrthoDB" id="10250282at2759"/>
<evidence type="ECO:0000259" key="2">
    <source>
        <dbReference type="PROSITE" id="PS50263"/>
    </source>
</evidence>
<dbReference type="Gene3D" id="3.60.110.10">
    <property type="entry name" value="Carbon-nitrogen hydrolase"/>
    <property type="match status" value="1"/>
</dbReference>
<dbReference type="PANTHER" id="PTHR46044:SF1">
    <property type="entry name" value="CN HYDROLASE DOMAIN-CONTAINING PROTEIN"/>
    <property type="match status" value="1"/>
</dbReference>
<dbReference type="SUPFAM" id="SSF56317">
    <property type="entry name" value="Carbon-nitrogen hydrolase"/>
    <property type="match status" value="1"/>
</dbReference>
<evidence type="ECO:0000256" key="1">
    <source>
        <dbReference type="ARBA" id="ARBA00008129"/>
    </source>
</evidence>
<dbReference type="PROSITE" id="PS50263">
    <property type="entry name" value="CN_HYDROLASE"/>
    <property type="match status" value="1"/>
</dbReference>
<organism evidence="3 4">
    <name type="scientific">Candida metapsilosis</name>
    <dbReference type="NCBI Taxonomy" id="273372"/>
    <lineage>
        <taxon>Eukaryota</taxon>
        <taxon>Fungi</taxon>
        <taxon>Dikarya</taxon>
        <taxon>Ascomycota</taxon>
        <taxon>Saccharomycotina</taxon>
        <taxon>Pichiomycetes</taxon>
        <taxon>Debaryomycetaceae</taxon>
        <taxon>Candida/Lodderomyces clade</taxon>
        <taxon>Candida</taxon>
    </lineage>
</organism>
<comment type="similarity">
    <text evidence="1">Belongs to the carbon-nitrogen hydrolase superfamily. Nitrilase family.</text>
</comment>
<accession>A0A8H7ZGR2</accession>
<dbReference type="InterPro" id="IPR044149">
    <property type="entry name" value="Nitrilases_CHs"/>
</dbReference>
<dbReference type="InterPro" id="IPR036526">
    <property type="entry name" value="C-N_Hydrolase_sf"/>
</dbReference>
<comment type="caution">
    <text evidence="3">The sequence shown here is derived from an EMBL/GenBank/DDBJ whole genome shotgun (WGS) entry which is preliminary data.</text>
</comment>
<dbReference type="InterPro" id="IPR000132">
    <property type="entry name" value="Nitrilase/CN_hydratase_CS"/>
</dbReference>
<dbReference type="GO" id="GO:0016836">
    <property type="term" value="F:hydro-lyase activity"/>
    <property type="evidence" value="ECO:0007669"/>
    <property type="project" value="UniProtKB-ARBA"/>
</dbReference>
<dbReference type="RefSeq" id="XP_067547662.1">
    <property type="nucleotide sequence ID" value="XM_067693108.1"/>
</dbReference>
<sequence length="312" mass="34464">MVKKVLAALQIGPEPTTKQTLDKILSYQQELKQANVDLVVIPEATLGGYPKGSTFGTYLGYRLPCGREEYLAYHKQSISIPGPETDTLSAFSREIDATIAIGVIENEGVRGSTTLYCTIVYIDPKLGYVGKHRKLMPTATERIIWGQGDGSTLPVIESSAGRIGGAICWENYMPLLRQSYYSKGIDIWVAPTVDMREIWRCSMRTFAYEGRNFVVSAVQFQPPPPVEQTTKDSPPGWPKGENLIDGGSVIINPMGEIIAGPLLGREGLLTAEIETDDVIRARFDLDPAGHYFRGDVFKLIVDETAKDVEFKK</sequence>
<dbReference type="GeneID" id="93652703"/>
<evidence type="ECO:0000313" key="3">
    <source>
        <dbReference type="EMBL" id="KAG5418546.1"/>
    </source>
</evidence>
<reference evidence="3 4" key="1">
    <citation type="submission" date="2020-12" db="EMBL/GenBank/DDBJ databases">
        <title>Effect of drift, selection, and recombination on the evolution of hybrid genomes in Candida yeast pathogens.</title>
        <authorList>
            <person name="Mixao V."/>
            <person name="Ksiezopolska E."/>
            <person name="Saus E."/>
            <person name="Boekhout T."/>
            <person name="Gacser A."/>
            <person name="Gabaldon T."/>
        </authorList>
    </citation>
    <scope>NUCLEOTIDE SEQUENCE [LARGE SCALE GENOMIC DNA]</scope>
    <source>
        <strain evidence="3 4">BP57</strain>
    </source>
</reference>
<dbReference type="InterPro" id="IPR003010">
    <property type="entry name" value="C-N_Hydrolase"/>
</dbReference>
<dbReference type="PANTHER" id="PTHR46044">
    <property type="entry name" value="NITRILASE"/>
    <property type="match status" value="1"/>
</dbReference>
<dbReference type="Proteomes" id="UP000669133">
    <property type="component" value="Unassembled WGS sequence"/>
</dbReference>